<sequence>MFRYKTKDGSKVVIMLSHVIYFYYSGGGDTFSVIVDDDTDEPISIPIERYDDFEIAMLRYSQTKEKK</sequence>
<reference evidence="1 2" key="1">
    <citation type="submission" date="2017-10" db="EMBL/GenBank/DDBJ databases">
        <title>Isolation and characterisation of Lactobacillus bacteriophages that infect wine-derived L. plantarum strains.</title>
        <authorList>
            <person name="Kyrkou I."/>
            <person name="Hestbjerg Hansen L."/>
        </authorList>
    </citation>
    <scope>NUCLEOTIDE SEQUENCE [LARGE SCALE GENOMIC DNA]</scope>
</reference>
<keyword evidence="2" id="KW-1185">Reference proteome</keyword>
<organism evidence="1 2">
    <name type="scientific">Lactobacillus phage Lenus</name>
    <dbReference type="NCBI Taxonomy" id="2053682"/>
    <lineage>
        <taxon>Viruses</taxon>
        <taxon>Duplodnaviria</taxon>
        <taxon>Heunggongvirae</taxon>
        <taxon>Uroviricota</taxon>
        <taxon>Caudoviricetes</taxon>
        <taxon>Tybeckvirinae</taxon>
        <taxon>Lenusvirus</taxon>
        <taxon>Lenusvirus lenus</taxon>
    </lineage>
</organism>
<name>A0A2H4PB53_9CAUD</name>
<dbReference type="EMBL" id="MG252693">
    <property type="protein sequence ID" value="ATW59466.1"/>
    <property type="molecule type" value="Genomic_DNA"/>
</dbReference>
<dbReference type="Proteomes" id="UP000241560">
    <property type="component" value="Segment"/>
</dbReference>
<dbReference type="GeneID" id="54986272"/>
<evidence type="ECO:0000313" key="2">
    <source>
        <dbReference type="Proteomes" id="UP000241560"/>
    </source>
</evidence>
<dbReference type="KEGG" id="vg:54986272"/>
<dbReference type="RefSeq" id="YP_009795896.1">
    <property type="nucleotide sequence ID" value="NC_047897.1"/>
</dbReference>
<accession>A0A2H4PB53</accession>
<protein>
    <submittedName>
        <fullName evidence="1">Uncharacterized protein</fullName>
    </submittedName>
</protein>
<proteinExistence type="predicted"/>
<evidence type="ECO:0000313" key="1">
    <source>
        <dbReference type="EMBL" id="ATW59466.1"/>
    </source>
</evidence>